<organism evidence="3 4">
    <name type="scientific">Actinacidiphila rubida</name>
    <dbReference type="NCBI Taxonomy" id="310780"/>
    <lineage>
        <taxon>Bacteria</taxon>
        <taxon>Bacillati</taxon>
        <taxon>Actinomycetota</taxon>
        <taxon>Actinomycetes</taxon>
        <taxon>Kitasatosporales</taxon>
        <taxon>Streptomycetaceae</taxon>
        <taxon>Actinacidiphila</taxon>
    </lineage>
</organism>
<dbReference type="RefSeq" id="WP_176735373.1">
    <property type="nucleotide sequence ID" value="NZ_FODD01000002.1"/>
</dbReference>
<name>A0A1H8ENU2_9ACTN</name>
<feature type="transmembrane region" description="Helical" evidence="2">
    <location>
        <begin position="36"/>
        <end position="55"/>
    </location>
</feature>
<evidence type="ECO:0000256" key="1">
    <source>
        <dbReference type="SAM" id="MobiDB-lite"/>
    </source>
</evidence>
<evidence type="ECO:0000313" key="4">
    <source>
        <dbReference type="Proteomes" id="UP000181951"/>
    </source>
</evidence>
<gene>
    <name evidence="3" type="ORF">SAMN05216267_1002285</name>
</gene>
<keyword evidence="2" id="KW-1133">Transmembrane helix</keyword>
<keyword evidence="2" id="KW-0812">Transmembrane</keyword>
<dbReference type="Proteomes" id="UP000181951">
    <property type="component" value="Unassembled WGS sequence"/>
</dbReference>
<keyword evidence="4" id="KW-1185">Reference proteome</keyword>
<accession>A0A1H8ENU2</accession>
<dbReference type="EMBL" id="FODD01000002">
    <property type="protein sequence ID" value="SEN20764.1"/>
    <property type="molecule type" value="Genomic_DNA"/>
</dbReference>
<dbReference type="AlphaFoldDB" id="A0A1H8ENU2"/>
<proteinExistence type="predicted"/>
<sequence>MPTRESLPDAASHGDSTPIPSLEDESRPSAARVRGVRFLALVVLAALLVLVVAIVRG</sequence>
<evidence type="ECO:0000313" key="3">
    <source>
        <dbReference type="EMBL" id="SEN20764.1"/>
    </source>
</evidence>
<reference evidence="3 4" key="1">
    <citation type="submission" date="2016-10" db="EMBL/GenBank/DDBJ databases">
        <authorList>
            <person name="de Groot N.N."/>
        </authorList>
    </citation>
    <scope>NUCLEOTIDE SEQUENCE [LARGE SCALE GENOMIC DNA]</scope>
    <source>
        <strain evidence="3 4">CGMCC 4.2026</strain>
    </source>
</reference>
<feature type="region of interest" description="Disordered" evidence="1">
    <location>
        <begin position="1"/>
        <end position="28"/>
    </location>
</feature>
<protein>
    <submittedName>
        <fullName evidence="3">Uncharacterized protein</fullName>
    </submittedName>
</protein>
<evidence type="ECO:0000256" key="2">
    <source>
        <dbReference type="SAM" id="Phobius"/>
    </source>
</evidence>
<keyword evidence="2" id="KW-0472">Membrane</keyword>